<dbReference type="Gene3D" id="3.40.630.30">
    <property type="match status" value="1"/>
</dbReference>
<dbReference type="Pfam" id="PF22998">
    <property type="entry name" value="GNAT_LYC1-like"/>
    <property type="match status" value="1"/>
</dbReference>
<organism evidence="2 3">
    <name type="scientific">Candida maltosa (strain Xu316)</name>
    <name type="common">Yeast</name>
    <dbReference type="NCBI Taxonomy" id="1245528"/>
    <lineage>
        <taxon>Eukaryota</taxon>
        <taxon>Fungi</taxon>
        <taxon>Dikarya</taxon>
        <taxon>Ascomycota</taxon>
        <taxon>Saccharomycotina</taxon>
        <taxon>Pichiomycetes</taxon>
        <taxon>Debaryomycetaceae</taxon>
        <taxon>Candida/Lodderomyces clade</taxon>
        <taxon>Candida</taxon>
    </lineage>
</organism>
<name>M3HI98_CANMX</name>
<dbReference type="OMA" id="CVEPNAN"/>
<protein>
    <recommendedName>
        <fullName evidence="1">LYC1 C-terminal domain-containing protein</fullName>
    </recommendedName>
</protein>
<dbReference type="Proteomes" id="UP000011777">
    <property type="component" value="Unassembled WGS sequence"/>
</dbReference>
<dbReference type="AlphaFoldDB" id="M3HI98"/>
<dbReference type="PANTHER" id="PTHR34815:SF2">
    <property type="entry name" value="N-ACETYLTRANSFERASE DOMAIN-CONTAINING PROTEIN"/>
    <property type="match status" value="1"/>
</dbReference>
<dbReference type="Pfam" id="PF13527">
    <property type="entry name" value="Acetyltransf_9"/>
    <property type="match status" value="1"/>
</dbReference>
<dbReference type="SUPFAM" id="SSF55729">
    <property type="entry name" value="Acyl-CoA N-acyltransferases (Nat)"/>
    <property type="match status" value="1"/>
</dbReference>
<dbReference type="HOGENOM" id="CLU_059407_0_0_1"/>
<feature type="domain" description="LYC1 C-terminal" evidence="1">
    <location>
        <begin position="177"/>
        <end position="243"/>
    </location>
</feature>
<keyword evidence="3" id="KW-1185">Reference proteome</keyword>
<dbReference type="InterPro" id="IPR016181">
    <property type="entry name" value="Acyl_CoA_acyltransferase"/>
</dbReference>
<dbReference type="InterPro" id="IPR055100">
    <property type="entry name" value="GNAT_LYC1-like"/>
</dbReference>
<dbReference type="CDD" id="cd04301">
    <property type="entry name" value="NAT_SF"/>
    <property type="match status" value="1"/>
</dbReference>
<sequence>MPSSIQPEQFELIRLNDTEIIEFTRTQNGQAWKGALSIKDYVLREHVLGKSRMATTSPNQLLVFMLKRINDNTPLCSIELLIRKSKKYTHSNGDVANVDILSGCIGGVYTYPEHRGHGYARIMVDKLLIIAKEIIGHDGFIFLYSEIGEYYTKNGFKSFGVDLINVPMQGATIDPINEPKYEFINYHEFDSLMETFRQESEDEIISKVKQDKLTRICVEPNANILDWFHLRSKYISYKLFYENKDNSPIDFYTEPYQTITAKLSTIEPHKFGIK</sequence>
<dbReference type="STRING" id="1245528.M3HI98"/>
<dbReference type="EMBL" id="AOGT01001740">
    <property type="protein sequence ID" value="EMG47052.1"/>
    <property type="molecule type" value="Genomic_DNA"/>
</dbReference>
<dbReference type="InterPro" id="IPR053013">
    <property type="entry name" value="LAT"/>
</dbReference>
<reference evidence="2 3" key="1">
    <citation type="submission" date="2013-02" db="EMBL/GenBank/DDBJ databases">
        <title>Genome sequence of Candida maltosa Xu316, a potential industrial strain for xylitol and ethanol production.</title>
        <authorList>
            <person name="Yu J."/>
            <person name="Wang Q."/>
            <person name="Geng X."/>
            <person name="Bao W."/>
            <person name="He P."/>
            <person name="Cai J."/>
        </authorList>
    </citation>
    <scope>NUCLEOTIDE SEQUENCE [LARGE SCALE GENOMIC DNA]</scope>
    <source>
        <strain evidence="3">Xu316</strain>
    </source>
</reference>
<evidence type="ECO:0000313" key="2">
    <source>
        <dbReference type="EMBL" id="EMG47052.1"/>
    </source>
</evidence>
<evidence type="ECO:0000259" key="1">
    <source>
        <dbReference type="Pfam" id="PF22998"/>
    </source>
</evidence>
<accession>M3HI98</accession>
<proteinExistence type="predicted"/>
<gene>
    <name evidence="2" type="ORF">G210_2672</name>
</gene>
<feature type="non-terminal residue" evidence="2">
    <location>
        <position position="274"/>
    </location>
</feature>
<dbReference type="OrthoDB" id="2020070at2759"/>
<evidence type="ECO:0000313" key="3">
    <source>
        <dbReference type="Proteomes" id="UP000011777"/>
    </source>
</evidence>
<dbReference type="eggNOG" id="ENOG502QPR6">
    <property type="taxonomic scope" value="Eukaryota"/>
</dbReference>
<dbReference type="PANTHER" id="PTHR34815">
    <property type="entry name" value="LYSINE ACETYLTRANSFERASE"/>
    <property type="match status" value="1"/>
</dbReference>
<comment type="caution">
    <text evidence="2">The sequence shown here is derived from an EMBL/GenBank/DDBJ whole genome shotgun (WGS) entry which is preliminary data.</text>
</comment>